<name>A0ABP8BTS8_9ACTN</name>
<feature type="region of interest" description="Disordered" evidence="7">
    <location>
        <begin position="277"/>
        <end position="307"/>
    </location>
</feature>
<evidence type="ECO:0000256" key="4">
    <source>
        <dbReference type="ARBA" id="ARBA00022801"/>
    </source>
</evidence>
<evidence type="ECO:0000256" key="2">
    <source>
        <dbReference type="ARBA" id="ARBA00022490"/>
    </source>
</evidence>
<evidence type="ECO:0000256" key="5">
    <source>
        <dbReference type="ARBA" id="ARBA00022825"/>
    </source>
</evidence>
<comment type="similarity">
    <text evidence="1 6">Belongs to the peptidase S14 family.</text>
</comment>
<evidence type="ECO:0000256" key="3">
    <source>
        <dbReference type="ARBA" id="ARBA00022670"/>
    </source>
</evidence>
<evidence type="ECO:0000313" key="9">
    <source>
        <dbReference type="Proteomes" id="UP001501710"/>
    </source>
</evidence>
<evidence type="ECO:0000256" key="7">
    <source>
        <dbReference type="SAM" id="MobiDB-lite"/>
    </source>
</evidence>
<dbReference type="SUPFAM" id="SSF52096">
    <property type="entry name" value="ClpP/crotonase"/>
    <property type="match status" value="1"/>
</dbReference>
<keyword evidence="2" id="KW-0963">Cytoplasm</keyword>
<keyword evidence="5" id="KW-0720">Serine protease</keyword>
<sequence>MWAHLNARDRRPRPTIPGKILVTNADAPDEPEEEGAEEDAPEEEDKPFGAEMLLYAEIGYWGVTASDVASALATVTAPTLHVRINSPGGDVFDGIAIYNALADHPADVSVTVDGIAASAASFIAMAGDTIKMNRGSQMMIHDASGLCVGNAADMTEMADLLDRCSDIIAKIYAARAGGRFTSWRKLMRAETWYSASEAVGAGLASEAAPEKKPAKAKKATAVQEPEVAAAYDLTCFHYAGRAQSPPPVPVAAVLPAPAGAPITGPLIDVDALRQATGADATDAAGEQEETDAAAPTPEADHAVPAFQFDPDVFREAVRGALRP</sequence>
<feature type="region of interest" description="Disordered" evidence="7">
    <location>
        <begin position="1"/>
        <end position="45"/>
    </location>
</feature>
<gene>
    <name evidence="8" type="ORF">GCM10022254_09870</name>
</gene>
<accession>A0ABP8BTS8</accession>
<dbReference type="Gene3D" id="3.90.226.10">
    <property type="entry name" value="2-enoyl-CoA Hydratase, Chain A, domain 1"/>
    <property type="match status" value="1"/>
</dbReference>
<dbReference type="Pfam" id="PF00574">
    <property type="entry name" value="CLP_protease"/>
    <property type="match status" value="1"/>
</dbReference>
<protein>
    <recommendedName>
        <fullName evidence="6">ATP-dependent Clp protease proteolytic subunit</fullName>
    </recommendedName>
</protein>
<dbReference type="PANTHER" id="PTHR10381:SF70">
    <property type="entry name" value="ATP-DEPENDENT CLP PROTEASE PROTEOLYTIC SUBUNIT"/>
    <property type="match status" value="1"/>
</dbReference>
<dbReference type="EMBL" id="BAABAS010000004">
    <property type="protein sequence ID" value="GAA4226085.1"/>
    <property type="molecule type" value="Genomic_DNA"/>
</dbReference>
<dbReference type="InterPro" id="IPR001907">
    <property type="entry name" value="ClpP"/>
</dbReference>
<dbReference type="NCBIfam" id="NF045542">
    <property type="entry name" value="Clp_rel_HeadMat"/>
    <property type="match status" value="1"/>
</dbReference>
<keyword evidence="4" id="KW-0378">Hydrolase</keyword>
<dbReference type="InterPro" id="IPR023562">
    <property type="entry name" value="ClpP/TepA"/>
</dbReference>
<dbReference type="PRINTS" id="PR00127">
    <property type="entry name" value="CLPPROTEASEP"/>
</dbReference>
<organism evidence="8 9">
    <name type="scientific">Actinomadura meridiana</name>
    <dbReference type="NCBI Taxonomy" id="559626"/>
    <lineage>
        <taxon>Bacteria</taxon>
        <taxon>Bacillati</taxon>
        <taxon>Actinomycetota</taxon>
        <taxon>Actinomycetes</taxon>
        <taxon>Streptosporangiales</taxon>
        <taxon>Thermomonosporaceae</taxon>
        <taxon>Actinomadura</taxon>
    </lineage>
</organism>
<evidence type="ECO:0000313" key="8">
    <source>
        <dbReference type="EMBL" id="GAA4226085.1"/>
    </source>
</evidence>
<dbReference type="InterPro" id="IPR029045">
    <property type="entry name" value="ClpP/crotonase-like_dom_sf"/>
</dbReference>
<keyword evidence="3" id="KW-0645">Protease</keyword>
<dbReference type="PANTHER" id="PTHR10381">
    <property type="entry name" value="ATP-DEPENDENT CLP PROTEASE PROTEOLYTIC SUBUNIT"/>
    <property type="match status" value="1"/>
</dbReference>
<reference evidence="9" key="1">
    <citation type="journal article" date="2019" name="Int. J. Syst. Evol. Microbiol.">
        <title>The Global Catalogue of Microorganisms (GCM) 10K type strain sequencing project: providing services to taxonomists for standard genome sequencing and annotation.</title>
        <authorList>
            <consortium name="The Broad Institute Genomics Platform"/>
            <consortium name="The Broad Institute Genome Sequencing Center for Infectious Disease"/>
            <person name="Wu L."/>
            <person name="Ma J."/>
        </authorList>
    </citation>
    <scope>NUCLEOTIDE SEQUENCE [LARGE SCALE GENOMIC DNA]</scope>
    <source>
        <strain evidence="9">JCM 17440</strain>
    </source>
</reference>
<dbReference type="Proteomes" id="UP001501710">
    <property type="component" value="Unassembled WGS sequence"/>
</dbReference>
<comment type="caution">
    <text evidence="8">The sequence shown here is derived from an EMBL/GenBank/DDBJ whole genome shotgun (WGS) entry which is preliminary data.</text>
</comment>
<evidence type="ECO:0000256" key="1">
    <source>
        <dbReference type="ARBA" id="ARBA00007039"/>
    </source>
</evidence>
<keyword evidence="9" id="KW-1185">Reference proteome</keyword>
<dbReference type="CDD" id="cd07016">
    <property type="entry name" value="S14_ClpP_1"/>
    <property type="match status" value="1"/>
</dbReference>
<proteinExistence type="inferred from homology"/>
<feature type="compositionally biased region" description="Acidic residues" evidence="7">
    <location>
        <begin position="27"/>
        <end position="45"/>
    </location>
</feature>
<evidence type="ECO:0000256" key="6">
    <source>
        <dbReference type="RuleBase" id="RU003567"/>
    </source>
</evidence>